<accession>A0A2W5T8S1</accession>
<name>A0A2W5T8S1_9BACT</name>
<evidence type="ECO:0000313" key="3">
    <source>
        <dbReference type="Proteomes" id="UP000249061"/>
    </source>
</evidence>
<evidence type="ECO:0000256" key="1">
    <source>
        <dbReference type="SAM" id="SignalP"/>
    </source>
</evidence>
<proteinExistence type="predicted"/>
<dbReference type="EMBL" id="QFQP01000028">
    <property type="protein sequence ID" value="PZR07885.1"/>
    <property type="molecule type" value="Genomic_DNA"/>
</dbReference>
<evidence type="ECO:0000313" key="2">
    <source>
        <dbReference type="EMBL" id="PZR07885.1"/>
    </source>
</evidence>
<dbReference type="Proteomes" id="UP000249061">
    <property type="component" value="Unassembled WGS sequence"/>
</dbReference>
<organism evidence="2 3">
    <name type="scientific">Archangium gephyra</name>
    <dbReference type="NCBI Taxonomy" id="48"/>
    <lineage>
        <taxon>Bacteria</taxon>
        <taxon>Pseudomonadati</taxon>
        <taxon>Myxococcota</taxon>
        <taxon>Myxococcia</taxon>
        <taxon>Myxococcales</taxon>
        <taxon>Cystobacterineae</taxon>
        <taxon>Archangiaceae</taxon>
        <taxon>Archangium</taxon>
    </lineage>
</organism>
<feature type="chain" id="PRO_5015958373" description="Outer membrane protein beta-barrel domain-containing protein" evidence="1">
    <location>
        <begin position="23"/>
        <end position="186"/>
    </location>
</feature>
<gene>
    <name evidence="2" type="ORF">DI536_26350</name>
</gene>
<reference evidence="2 3" key="1">
    <citation type="submission" date="2017-08" db="EMBL/GenBank/DDBJ databases">
        <title>Infants hospitalized years apart are colonized by the same room-sourced microbial strains.</title>
        <authorList>
            <person name="Brooks B."/>
            <person name="Olm M.R."/>
            <person name="Firek B.A."/>
            <person name="Baker R."/>
            <person name="Thomas B.C."/>
            <person name="Morowitz M.J."/>
            <person name="Banfield J.F."/>
        </authorList>
    </citation>
    <scope>NUCLEOTIDE SEQUENCE [LARGE SCALE GENOMIC DNA]</scope>
    <source>
        <strain evidence="2">S2_003_000_R2_14</strain>
    </source>
</reference>
<protein>
    <recommendedName>
        <fullName evidence="4">Outer membrane protein beta-barrel domain-containing protein</fullName>
    </recommendedName>
</protein>
<keyword evidence="1" id="KW-0732">Signal</keyword>
<evidence type="ECO:0008006" key="4">
    <source>
        <dbReference type="Google" id="ProtNLM"/>
    </source>
</evidence>
<comment type="caution">
    <text evidence="2">The sequence shown here is derived from an EMBL/GenBank/DDBJ whole genome shotgun (WGS) entry which is preliminary data.</text>
</comment>
<sequence>MRKTLTLSMLLLVLCGGTQAFASASFANRSLGLSVSGIGLVGDIKPVDWILPIALEGGLYLENGFEVFLRPQFFLARVPINATGPGTAGGIVIGGGGQLGVRYLFLEESIRPYVGLHLAALVFNTQPSVSAYPGVGTQVGCDFFVGESVSLGLRAVVDMSLAFNTFGRDVVTLFGIGGGGYVTTYF</sequence>
<feature type="signal peptide" evidence="1">
    <location>
        <begin position="1"/>
        <end position="22"/>
    </location>
</feature>
<dbReference type="AlphaFoldDB" id="A0A2W5T8S1"/>